<keyword evidence="3" id="KW-1185">Reference proteome</keyword>
<evidence type="ECO:0000313" key="3">
    <source>
        <dbReference type="Proteomes" id="UP001341840"/>
    </source>
</evidence>
<reference evidence="2 3" key="1">
    <citation type="journal article" date="2023" name="Plants (Basel)">
        <title>Bridging the Gap: Combining Genomics and Transcriptomics Approaches to Understand Stylosanthes scabra, an Orphan Legume from the Brazilian Caatinga.</title>
        <authorList>
            <person name="Ferreira-Neto J.R.C."/>
            <person name="da Silva M.D."/>
            <person name="Binneck E."/>
            <person name="de Melo N.F."/>
            <person name="da Silva R.H."/>
            <person name="de Melo A.L.T.M."/>
            <person name="Pandolfi V."/>
            <person name="Bustamante F.O."/>
            <person name="Brasileiro-Vidal A.C."/>
            <person name="Benko-Iseppon A.M."/>
        </authorList>
    </citation>
    <scope>NUCLEOTIDE SEQUENCE [LARGE SCALE GENOMIC DNA]</scope>
    <source>
        <tissue evidence="2">Leaves</tissue>
    </source>
</reference>
<evidence type="ECO:0000259" key="1">
    <source>
        <dbReference type="PROSITE" id="PS51186"/>
    </source>
</evidence>
<dbReference type="PANTHER" id="PTHR47370">
    <property type="entry name" value="ACYL-COA N-ACYLTRANSFERASES (NAT) SUPERFAMILY PROTEIN"/>
    <property type="match status" value="1"/>
</dbReference>
<dbReference type="CDD" id="cd04301">
    <property type="entry name" value="NAT_SF"/>
    <property type="match status" value="1"/>
</dbReference>
<dbReference type="Pfam" id="PF00583">
    <property type="entry name" value="Acetyltransf_1"/>
    <property type="match status" value="1"/>
</dbReference>
<feature type="domain" description="N-acetyltransferase" evidence="1">
    <location>
        <begin position="8"/>
        <end position="170"/>
    </location>
</feature>
<gene>
    <name evidence="2" type="ORF">PIB30_060835</name>
</gene>
<dbReference type="InterPro" id="IPR052810">
    <property type="entry name" value="Plant_NAT"/>
</dbReference>
<dbReference type="InterPro" id="IPR000182">
    <property type="entry name" value="GNAT_dom"/>
</dbReference>
<protein>
    <recommendedName>
        <fullName evidence="1">N-acetyltransferase domain-containing protein</fullName>
    </recommendedName>
</protein>
<dbReference type="PROSITE" id="PS51186">
    <property type="entry name" value="GNAT"/>
    <property type="match status" value="1"/>
</dbReference>
<dbReference type="EMBL" id="JASCZI010091164">
    <property type="protein sequence ID" value="MED6149276.1"/>
    <property type="molecule type" value="Genomic_DNA"/>
</dbReference>
<proteinExistence type="predicted"/>
<dbReference type="InterPro" id="IPR016181">
    <property type="entry name" value="Acyl_CoA_acyltransferase"/>
</dbReference>
<sequence length="421" mass="48378">MGELLKELRIRRYESESDGAKVEELERRCEVGPSESIFLFTDTMGDPICRIRNSPMYIMLVAEMDKALVGVIQGSIKVVTIHNHPPKDLAKVGYVLGLRVSPNHRRRGIGSRLVMRLEEWFNSNDVDYAYMATEKDNIASKRIFMEKFTYTKFRTPSILVNPVNHHHNLQISSNIEISRLKIEQAEFLYRRFMSSYEFFPNDIDNILRNKLSLGTFVANFKGDHNNNFWGDDDFGSSNNNNNGKVVPKSWAMLSVWNSGEIFKMRLGKAPISCLLYTKSWCLIDKIFPCLKLTTLPDFFNPFGFYFMYGLYHDGPFSGKLVRALCQFVHNMASKSKDENCKIIVTEVGGGSDNNNKNDDDELNNHIPHWKLLSCPEDLWCIKALKNHHQFQGTTTTTTTNTFNELTKTPPTRALFVDPREV</sequence>
<dbReference type="SUPFAM" id="SSF55729">
    <property type="entry name" value="Acyl-CoA N-acyltransferases (Nat)"/>
    <property type="match status" value="1"/>
</dbReference>
<dbReference type="Gene3D" id="3.40.630.30">
    <property type="match status" value="1"/>
</dbReference>
<name>A0ABU6TM03_9FABA</name>
<accession>A0ABU6TM03</accession>
<dbReference type="Proteomes" id="UP001341840">
    <property type="component" value="Unassembled WGS sequence"/>
</dbReference>
<comment type="caution">
    <text evidence="2">The sequence shown here is derived from an EMBL/GenBank/DDBJ whole genome shotgun (WGS) entry which is preliminary data.</text>
</comment>
<organism evidence="2 3">
    <name type="scientific">Stylosanthes scabra</name>
    <dbReference type="NCBI Taxonomy" id="79078"/>
    <lineage>
        <taxon>Eukaryota</taxon>
        <taxon>Viridiplantae</taxon>
        <taxon>Streptophyta</taxon>
        <taxon>Embryophyta</taxon>
        <taxon>Tracheophyta</taxon>
        <taxon>Spermatophyta</taxon>
        <taxon>Magnoliopsida</taxon>
        <taxon>eudicotyledons</taxon>
        <taxon>Gunneridae</taxon>
        <taxon>Pentapetalae</taxon>
        <taxon>rosids</taxon>
        <taxon>fabids</taxon>
        <taxon>Fabales</taxon>
        <taxon>Fabaceae</taxon>
        <taxon>Papilionoideae</taxon>
        <taxon>50 kb inversion clade</taxon>
        <taxon>dalbergioids sensu lato</taxon>
        <taxon>Dalbergieae</taxon>
        <taxon>Pterocarpus clade</taxon>
        <taxon>Stylosanthes</taxon>
    </lineage>
</organism>
<dbReference type="PANTHER" id="PTHR47370:SF1">
    <property type="entry name" value="ACYL-COA N-ACYLTRANSFERASES (NAT) SUPERFAMILY PROTEIN"/>
    <property type="match status" value="1"/>
</dbReference>
<evidence type="ECO:0000313" key="2">
    <source>
        <dbReference type="EMBL" id="MED6149276.1"/>
    </source>
</evidence>